<dbReference type="Gene3D" id="3.60.10.10">
    <property type="entry name" value="Endonuclease/exonuclease/phosphatase"/>
    <property type="match status" value="1"/>
</dbReference>
<dbReference type="EMBL" id="ASHM01016386">
    <property type="protein sequence ID" value="PNX98196.1"/>
    <property type="molecule type" value="Genomic_DNA"/>
</dbReference>
<proteinExistence type="predicted"/>
<gene>
    <name evidence="2" type="ORF">L195_g021438</name>
</gene>
<evidence type="ECO:0000313" key="2">
    <source>
        <dbReference type="EMBL" id="PNX98196.1"/>
    </source>
</evidence>
<keyword evidence="2" id="KW-0418">Kinase</keyword>
<keyword evidence="2" id="KW-0808">Transferase</keyword>
<dbReference type="SUPFAM" id="SSF56219">
    <property type="entry name" value="DNase I-like"/>
    <property type="match status" value="1"/>
</dbReference>
<feature type="domain" description="Endonuclease/exonuclease/phosphatase" evidence="1">
    <location>
        <begin position="4"/>
        <end position="227"/>
    </location>
</feature>
<evidence type="ECO:0000259" key="1">
    <source>
        <dbReference type="Pfam" id="PF03372"/>
    </source>
</evidence>
<feature type="non-terminal residue" evidence="2">
    <location>
        <position position="466"/>
    </location>
</feature>
<dbReference type="InterPro" id="IPR036691">
    <property type="entry name" value="Endo/exonu/phosph_ase_sf"/>
</dbReference>
<name>A0A2K3N597_TRIPR</name>
<evidence type="ECO:0000313" key="3">
    <source>
        <dbReference type="Proteomes" id="UP000236291"/>
    </source>
</evidence>
<dbReference type="PANTHER" id="PTHR33710">
    <property type="entry name" value="BNAC02G09200D PROTEIN"/>
    <property type="match status" value="1"/>
</dbReference>
<dbReference type="Proteomes" id="UP000236291">
    <property type="component" value="Unassembled WGS sequence"/>
</dbReference>
<dbReference type="GO" id="GO:0016301">
    <property type="term" value="F:kinase activity"/>
    <property type="evidence" value="ECO:0007669"/>
    <property type="project" value="UniProtKB-KW"/>
</dbReference>
<sequence length="466" mass="53208">MKIISWNIRGLGGFEKRKEVLKLVAESKPFILCLQETKLQSCDVFLCSTLWGSSPHAFSYRVSVGASGGLLTLWDTSEVDVWSTESREHVLWCRGRFVKSGEEFLLANVYAPCDDGAKQVLWNSLSTRIQVSRGERVCVCGDFNAVRHIDERRSARGSRRSVDHISFNRFIEENSLIDLPLVARKFTWFRGDGCSMSRLDRFLLSKEWCLTWPNCKQVAKLRGLSDHCPLVLSANEEDWGPRPSRMLKCWRDVPGYKSFVKDKWSSFQVDGWGGYVLKEKLKLIKVALKDWHNDHVQNLPSRIESLKDRLSVLDQKGEEEELSGDELAELHGEGDANSKYFHSVLAGRRRRNAISVIDVGGVTLEGVSPIRHVVFSHFASHFKSNEVDRPGVDNLQFKRLNHCERGSLTKPFTELEVKAAVWDCDSYKSPGPDGINFGFFKDFWAELRGDVMRFLLDFHRNGKLSK</sequence>
<keyword evidence="2" id="KW-0675">Receptor</keyword>
<protein>
    <submittedName>
        <fullName evidence="2">Cysteine-rich receptor-like protein kinase</fullName>
    </submittedName>
</protein>
<dbReference type="STRING" id="57577.A0A2K3N597"/>
<reference evidence="2 3" key="1">
    <citation type="journal article" date="2014" name="Am. J. Bot.">
        <title>Genome assembly and annotation for red clover (Trifolium pratense; Fabaceae).</title>
        <authorList>
            <person name="Istvanek J."/>
            <person name="Jaros M."/>
            <person name="Krenek A."/>
            <person name="Repkova J."/>
        </authorList>
    </citation>
    <scope>NUCLEOTIDE SEQUENCE [LARGE SCALE GENOMIC DNA]</scope>
    <source>
        <strain evidence="3">cv. Tatra</strain>
        <tissue evidence="2">Young leaves</tissue>
    </source>
</reference>
<organism evidence="2 3">
    <name type="scientific">Trifolium pratense</name>
    <name type="common">Red clover</name>
    <dbReference type="NCBI Taxonomy" id="57577"/>
    <lineage>
        <taxon>Eukaryota</taxon>
        <taxon>Viridiplantae</taxon>
        <taxon>Streptophyta</taxon>
        <taxon>Embryophyta</taxon>
        <taxon>Tracheophyta</taxon>
        <taxon>Spermatophyta</taxon>
        <taxon>Magnoliopsida</taxon>
        <taxon>eudicotyledons</taxon>
        <taxon>Gunneridae</taxon>
        <taxon>Pentapetalae</taxon>
        <taxon>rosids</taxon>
        <taxon>fabids</taxon>
        <taxon>Fabales</taxon>
        <taxon>Fabaceae</taxon>
        <taxon>Papilionoideae</taxon>
        <taxon>50 kb inversion clade</taxon>
        <taxon>NPAAA clade</taxon>
        <taxon>Hologalegina</taxon>
        <taxon>IRL clade</taxon>
        <taxon>Trifolieae</taxon>
        <taxon>Trifolium</taxon>
    </lineage>
</organism>
<reference evidence="2 3" key="2">
    <citation type="journal article" date="2017" name="Front. Plant Sci.">
        <title>Gene Classification and Mining of Molecular Markers Useful in Red Clover (Trifolium pratense) Breeding.</title>
        <authorList>
            <person name="Istvanek J."/>
            <person name="Dluhosova J."/>
            <person name="Dluhos P."/>
            <person name="Patkova L."/>
            <person name="Nedelnik J."/>
            <person name="Repkova J."/>
        </authorList>
    </citation>
    <scope>NUCLEOTIDE SEQUENCE [LARGE SCALE GENOMIC DNA]</scope>
    <source>
        <strain evidence="3">cv. Tatra</strain>
        <tissue evidence="2">Young leaves</tissue>
    </source>
</reference>
<dbReference type="PANTHER" id="PTHR33710:SF84">
    <property type="entry name" value="ENDONUCLEASE_EXONUCLEASE_PHOSPHATASE FAMILY PROTEIN"/>
    <property type="match status" value="1"/>
</dbReference>
<comment type="caution">
    <text evidence="2">The sequence shown here is derived from an EMBL/GenBank/DDBJ whole genome shotgun (WGS) entry which is preliminary data.</text>
</comment>
<dbReference type="AlphaFoldDB" id="A0A2K3N597"/>
<dbReference type="Pfam" id="PF03372">
    <property type="entry name" value="Exo_endo_phos"/>
    <property type="match status" value="1"/>
</dbReference>
<dbReference type="InterPro" id="IPR005135">
    <property type="entry name" value="Endo/exonuclease/phosphatase"/>
</dbReference>
<accession>A0A2K3N597</accession>